<dbReference type="OMA" id="NDWTRSE"/>
<dbReference type="OrthoDB" id="3253976at2759"/>
<accession>M5GEM5</accession>
<dbReference type="RefSeq" id="XP_040630292.1">
    <property type="nucleotide sequence ID" value="XM_040772452.1"/>
</dbReference>
<name>M5GEM5_DACPD</name>
<dbReference type="EMBL" id="JH795860">
    <property type="protein sequence ID" value="EJU03398.1"/>
    <property type="molecule type" value="Genomic_DNA"/>
</dbReference>
<keyword evidence="2" id="KW-1185">Reference proteome</keyword>
<reference evidence="1 2" key="1">
    <citation type="journal article" date="2012" name="Science">
        <title>The Paleozoic origin of enzymatic lignin decomposition reconstructed from 31 fungal genomes.</title>
        <authorList>
            <person name="Floudas D."/>
            <person name="Binder M."/>
            <person name="Riley R."/>
            <person name="Barry K."/>
            <person name="Blanchette R.A."/>
            <person name="Henrissat B."/>
            <person name="Martinez A.T."/>
            <person name="Otillar R."/>
            <person name="Spatafora J.W."/>
            <person name="Yadav J.S."/>
            <person name="Aerts A."/>
            <person name="Benoit I."/>
            <person name="Boyd A."/>
            <person name="Carlson A."/>
            <person name="Copeland A."/>
            <person name="Coutinho P.M."/>
            <person name="de Vries R.P."/>
            <person name="Ferreira P."/>
            <person name="Findley K."/>
            <person name="Foster B."/>
            <person name="Gaskell J."/>
            <person name="Glotzer D."/>
            <person name="Gorecki P."/>
            <person name="Heitman J."/>
            <person name="Hesse C."/>
            <person name="Hori C."/>
            <person name="Igarashi K."/>
            <person name="Jurgens J.A."/>
            <person name="Kallen N."/>
            <person name="Kersten P."/>
            <person name="Kohler A."/>
            <person name="Kuees U."/>
            <person name="Kumar T.K.A."/>
            <person name="Kuo A."/>
            <person name="LaButti K."/>
            <person name="Larrondo L.F."/>
            <person name="Lindquist E."/>
            <person name="Ling A."/>
            <person name="Lombard V."/>
            <person name="Lucas S."/>
            <person name="Lundell T."/>
            <person name="Martin R."/>
            <person name="McLaughlin D.J."/>
            <person name="Morgenstern I."/>
            <person name="Morin E."/>
            <person name="Murat C."/>
            <person name="Nagy L.G."/>
            <person name="Nolan M."/>
            <person name="Ohm R.A."/>
            <person name="Patyshakuliyeva A."/>
            <person name="Rokas A."/>
            <person name="Ruiz-Duenas F.J."/>
            <person name="Sabat G."/>
            <person name="Salamov A."/>
            <person name="Samejima M."/>
            <person name="Schmutz J."/>
            <person name="Slot J.C."/>
            <person name="St John F."/>
            <person name="Stenlid J."/>
            <person name="Sun H."/>
            <person name="Sun S."/>
            <person name="Syed K."/>
            <person name="Tsang A."/>
            <person name="Wiebenga A."/>
            <person name="Young D."/>
            <person name="Pisabarro A."/>
            <person name="Eastwood D.C."/>
            <person name="Martin F."/>
            <person name="Cullen D."/>
            <person name="Grigoriev I.V."/>
            <person name="Hibbett D.S."/>
        </authorList>
    </citation>
    <scope>NUCLEOTIDE SEQUENCE [LARGE SCALE GENOMIC DNA]</scope>
    <source>
        <strain evidence="1 2">DJM-731 SS1</strain>
    </source>
</reference>
<dbReference type="GeneID" id="63687514"/>
<sequence>MSHLSRKYTCPSEWTYQTLEAFNIHVLMVEPEDFFGQHYVAASVAAIPPLIFDIDNINEAVQRAPGDIIKYFDYLNLATTLPQESTVDCLVQETLRLLHFDAQRLLVVQHFRYPFEMCGKAVTTETDVALIHPSLLLLLIAVEDKPFTPLKYPEPQVIAEAIAAFQYNNERRRDMGLDPLSAWSVPCMTMRGATPTLYVVDVTDELSRAIIHGDYPETATTVRRCKGSWLKGSGDWVVTSGGIEKKGFRRAMFRDLDAFRLLARELRAPLHPIFAQEDNDEATHAAAPTGSQV</sequence>
<dbReference type="HOGENOM" id="CLU_078038_0_0_1"/>
<dbReference type="AlphaFoldDB" id="M5GEM5"/>
<gene>
    <name evidence="1" type="ORF">DACRYDRAFT_21583</name>
</gene>
<evidence type="ECO:0000313" key="1">
    <source>
        <dbReference type="EMBL" id="EJU03398.1"/>
    </source>
</evidence>
<protein>
    <submittedName>
        <fullName evidence="1">Uncharacterized protein</fullName>
    </submittedName>
</protein>
<dbReference type="Proteomes" id="UP000030653">
    <property type="component" value="Unassembled WGS sequence"/>
</dbReference>
<organism evidence="1 2">
    <name type="scientific">Dacryopinax primogenitus (strain DJM 731)</name>
    <name type="common">Brown rot fungus</name>
    <dbReference type="NCBI Taxonomy" id="1858805"/>
    <lineage>
        <taxon>Eukaryota</taxon>
        <taxon>Fungi</taxon>
        <taxon>Dikarya</taxon>
        <taxon>Basidiomycota</taxon>
        <taxon>Agaricomycotina</taxon>
        <taxon>Dacrymycetes</taxon>
        <taxon>Dacrymycetales</taxon>
        <taxon>Dacrymycetaceae</taxon>
        <taxon>Dacryopinax</taxon>
    </lineage>
</organism>
<proteinExistence type="predicted"/>
<evidence type="ECO:0000313" key="2">
    <source>
        <dbReference type="Proteomes" id="UP000030653"/>
    </source>
</evidence>